<dbReference type="AlphaFoldDB" id="A0ABC9IQ47"/>
<name>A0ABC9IQ47_SERMA</name>
<dbReference type="SUPFAM" id="SSF46894">
    <property type="entry name" value="C-terminal effector domain of the bipartite response regulators"/>
    <property type="match status" value="1"/>
</dbReference>
<dbReference type="RefSeq" id="WP_025304989.1">
    <property type="nucleotide sequence ID" value="NZ_HG326223.1"/>
</dbReference>
<evidence type="ECO:0000313" key="4">
    <source>
        <dbReference type="EMBL" id="CDG14994.1"/>
    </source>
</evidence>
<dbReference type="KEGG" id="smac:SMDB11_4435"/>
<dbReference type="Pfam" id="PF00486">
    <property type="entry name" value="Trans_reg_C"/>
    <property type="match status" value="1"/>
</dbReference>
<feature type="DNA-binding region" description="OmpR/PhoB-type" evidence="2">
    <location>
        <begin position="1"/>
        <end position="103"/>
    </location>
</feature>
<evidence type="ECO:0000256" key="1">
    <source>
        <dbReference type="ARBA" id="ARBA00023125"/>
    </source>
</evidence>
<dbReference type="GO" id="GO:0003677">
    <property type="term" value="F:DNA binding"/>
    <property type="evidence" value="ECO:0007669"/>
    <property type="project" value="UniProtKB-UniRule"/>
</dbReference>
<gene>
    <name evidence="4" type="ORF">SMDB11_4435</name>
</gene>
<organism evidence="4 5">
    <name type="scientific">Serratia marcescens subsp. marcescens Db11</name>
    <dbReference type="NCBI Taxonomy" id="273526"/>
    <lineage>
        <taxon>Bacteria</taxon>
        <taxon>Pseudomonadati</taxon>
        <taxon>Pseudomonadota</taxon>
        <taxon>Gammaproteobacteria</taxon>
        <taxon>Enterobacterales</taxon>
        <taxon>Yersiniaceae</taxon>
        <taxon>Serratia</taxon>
    </lineage>
</organism>
<evidence type="ECO:0000313" key="5">
    <source>
        <dbReference type="Proteomes" id="UP000018979"/>
    </source>
</evidence>
<evidence type="ECO:0000259" key="3">
    <source>
        <dbReference type="PROSITE" id="PS51755"/>
    </source>
</evidence>
<reference evidence="4 5" key="1">
    <citation type="submission" date="2013-06" db="EMBL/GenBank/DDBJ databases">
        <authorList>
            <person name="Aslett M."/>
        </authorList>
    </citation>
    <scope>NUCLEOTIDE SEQUENCE [LARGE SCALE GENOMIC DNA]</scope>
    <source>
        <strain evidence="4 5">Db11</strain>
    </source>
</reference>
<evidence type="ECO:0000256" key="2">
    <source>
        <dbReference type="PROSITE-ProRule" id="PRU01091"/>
    </source>
</evidence>
<keyword evidence="1 2" id="KW-0238">DNA-binding</keyword>
<protein>
    <submittedName>
        <fullName evidence="4">Transcriptional regulator</fullName>
    </submittedName>
</protein>
<reference evidence="5" key="2">
    <citation type="submission" date="2013-11" db="EMBL/GenBank/DDBJ databases">
        <title>Genome sequences of clinical and environmental isolates of Serratia marcescens.</title>
        <authorList>
            <person name="Iguchi A."/>
            <person name="Komatsu H."/>
            <person name="Nagaya Y."/>
            <person name="Ogura Y."/>
            <person name="Katsura K."/>
            <person name="Kurokawa K."/>
            <person name="Ooka T."/>
            <person name="Hattori M."/>
            <person name="Gotoh N."/>
            <person name="Thomson N."/>
            <person name="Hayashi T."/>
        </authorList>
    </citation>
    <scope>NUCLEOTIDE SEQUENCE [LARGE SCALE GENOMIC DNA]</scope>
    <source>
        <strain evidence="5">Db11</strain>
    </source>
</reference>
<dbReference type="SMART" id="SM00862">
    <property type="entry name" value="Trans_reg_C"/>
    <property type="match status" value="1"/>
</dbReference>
<dbReference type="Gene3D" id="1.10.10.10">
    <property type="entry name" value="Winged helix-like DNA-binding domain superfamily/Winged helix DNA-binding domain"/>
    <property type="match status" value="1"/>
</dbReference>
<proteinExistence type="predicted"/>
<dbReference type="InterPro" id="IPR001867">
    <property type="entry name" value="OmpR/PhoB-type_DNA-bd"/>
</dbReference>
<accession>A0ABC9IQ47</accession>
<dbReference type="Proteomes" id="UP000018979">
    <property type="component" value="Chromosome I"/>
</dbReference>
<dbReference type="EMBL" id="HG326223">
    <property type="protein sequence ID" value="CDG14994.1"/>
    <property type="molecule type" value="Genomic_DNA"/>
</dbReference>
<dbReference type="InterPro" id="IPR036388">
    <property type="entry name" value="WH-like_DNA-bd_sf"/>
</dbReference>
<dbReference type="PROSITE" id="PS51755">
    <property type="entry name" value="OMPR_PHOB"/>
    <property type="match status" value="1"/>
</dbReference>
<reference evidence="4 5" key="3">
    <citation type="journal article" date="2014" name="Genome Biol. Evol.">
        <title>Genome evolution and plasticity of Serratia marcescens, an important multidrug-resistant nosocomial pathogen.</title>
        <authorList>
            <person name="Iguchi A."/>
            <person name="Nagaya Y."/>
            <person name="Pradel E."/>
            <person name="Ooka T."/>
            <person name="Ogura Y."/>
            <person name="Katsura K."/>
            <person name="Kurokawa K."/>
            <person name="Oshima K."/>
            <person name="Hattori M."/>
            <person name="Parkhill J."/>
            <person name="Sebaihia M."/>
            <person name="Coulthurst S.J."/>
            <person name="Gotoh N."/>
            <person name="Thomson N.R."/>
            <person name="Ewbank J.J."/>
            <person name="Hayashi T."/>
        </authorList>
    </citation>
    <scope>NUCLEOTIDE SEQUENCE [LARGE SCALE GENOMIC DNA]</scope>
    <source>
        <strain evidence="4 5">Db11</strain>
    </source>
</reference>
<feature type="domain" description="OmpR/PhoB-type" evidence="3">
    <location>
        <begin position="1"/>
        <end position="103"/>
    </location>
</feature>
<dbReference type="InterPro" id="IPR016032">
    <property type="entry name" value="Sig_transdc_resp-reg_C-effctor"/>
</dbReference>
<dbReference type="CDD" id="cd00383">
    <property type="entry name" value="trans_reg_C"/>
    <property type="match status" value="1"/>
</dbReference>
<sequence>MFFIINDKILYNENDGELMMLESKESLIPLLKPTCRLLSILVRNNNILISRERLLNEVWGEYGLKASNNNLNNYISMLRKAFASLGEDNIVITQPRLGFRFTALKIEPYKKDGEPLSEQNRKRRKRKWPLNWLRRTTERPRTQASLNIWCKLAIFVAISLVPLSAFTLYQNIGTHKLSQLGQYKHCRIYRVEGSSSLPLIISRIRQSAYNCENGGDVYYYSQVKDNESGAGDPSKELLTFCPQDQATACQNSYFSK</sequence>